<feature type="region of interest" description="Disordered" evidence="1">
    <location>
        <begin position="70"/>
        <end position="90"/>
    </location>
</feature>
<sequence>MHRPLLGPSPPTPSLPPRPALPPRHPFPSRPPLPPRPDSPRLLQNSRFAAQARLKQLVVWRDAAQDTRDLHAPTQLSELPQHTRKRSSTVLQPIDINAFADLGVTHPKNRPPDRIRPSLYSLFQPQCDPQPQSSSFGLISRKSLFSLSKSAVNSARAQQHNKPQQPPSAKRPLFRRRASIHKYMRIVVDPLNHRRHLHQKQQQPDQLDDLMHALQATPVIETALPQPSST</sequence>
<feature type="compositionally biased region" description="Polar residues" evidence="1">
    <location>
        <begin position="150"/>
        <end position="163"/>
    </location>
</feature>
<comment type="caution">
    <text evidence="2">The sequence shown here is derived from an EMBL/GenBank/DDBJ whole genome shotgun (WGS) entry which is preliminary data.</text>
</comment>
<dbReference type="Proteomes" id="UP000247409">
    <property type="component" value="Unassembled WGS sequence"/>
</dbReference>
<protein>
    <submittedName>
        <fullName evidence="2">Uncharacterized protein</fullName>
    </submittedName>
</protein>
<accession>A0A2V3IL64</accession>
<feature type="region of interest" description="Disordered" evidence="1">
    <location>
        <begin position="1"/>
        <end position="44"/>
    </location>
</feature>
<reference evidence="2 3" key="1">
    <citation type="journal article" date="2018" name="Mol. Biol. Evol.">
        <title>Analysis of the draft genome of the red seaweed Gracilariopsis chorda provides insights into genome size evolution in Rhodophyta.</title>
        <authorList>
            <person name="Lee J."/>
            <person name="Yang E.C."/>
            <person name="Graf L."/>
            <person name="Yang J.H."/>
            <person name="Qiu H."/>
            <person name="Zel Zion U."/>
            <person name="Chan C.X."/>
            <person name="Stephens T.G."/>
            <person name="Weber A.P.M."/>
            <person name="Boo G.H."/>
            <person name="Boo S.M."/>
            <person name="Kim K.M."/>
            <person name="Shin Y."/>
            <person name="Jung M."/>
            <person name="Lee S.J."/>
            <person name="Yim H.S."/>
            <person name="Lee J.H."/>
            <person name="Bhattacharya D."/>
            <person name="Yoon H.S."/>
        </authorList>
    </citation>
    <scope>NUCLEOTIDE SEQUENCE [LARGE SCALE GENOMIC DNA]</scope>
    <source>
        <strain evidence="2 3">SKKU-2015</strain>
        <tissue evidence="2">Whole body</tissue>
    </source>
</reference>
<name>A0A2V3IL64_9FLOR</name>
<proteinExistence type="predicted"/>
<evidence type="ECO:0000313" key="3">
    <source>
        <dbReference type="Proteomes" id="UP000247409"/>
    </source>
</evidence>
<keyword evidence="3" id="KW-1185">Reference proteome</keyword>
<dbReference type="EMBL" id="NBIV01000148">
    <property type="protein sequence ID" value="PXF42832.1"/>
    <property type="molecule type" value="Genomic_DNA"/>
</dbReference>
<dbReference type="AlphaFoldDB" id="A0A2V3IL64"/>
<organism evidence="2 3">
    <name type="scientific">Gracilariopsis chorda</name>
    <dbReference type="NCBI Taxonomy" id="448386"/>
    <lineage>
        <taxon>Eukaryota</taxon>
        <taxon>Rhodophyta</taxon>
        <taxon>Florideophyceae</taxon>
        <taxon>Rhodymeniophycidae</taxon>
        <taxon>Gracilariales</taxon>
        <taxon>Gracilariaceae</taxon>
        <taxon>Gracilariopsis</taxon>
    </lineage>
</organism>
<evidence type="ECO:0000256" key="1">
    <source>
        <dbReference type="SAM" id="MobiDB-lite"/>
    </source>
</evidence>
<gene>
    <name evidence="2" type="ORF">BWQ96_07426</name>
</gene>
<feature type="compositionally biased region" description="Pro residues" evidence="1">
    <location>
        <begin position="7"/>
        <end position="37"/>
    </location>
</feature>
<evidence type="ECO:0000313" key="2">
    <source>
        <dbReference type="EMBL" id="PXF42832.1"/>
    </source>
</evidence>
<feature type="region of interest" description="Disordered" evidence="1">
    <location>
        <begin position="150"/>
        <end position="174"/>
    </location>
</feature>